<evidence type="ECO:0000259" key="7">
    <source>
        <dbReference type="Pfam" id="PF02837"/>
    </source>
</evidence>
<dbReference type="Pfam" id="PF00703">
    <property type="entry name" value="Glyco_hydro_2"/>
    <property type="match status" value="1"/>
</dbReference>
<dbReference type="Gene3D" id="2.60.120.260">
    <property type="entry name" value="Galactose-binding domain-like"/>
    <property type="match status" value="1"/>
</dbReference>
<dbReference type="InterPro" id="IPR023232">
    <property type="entry name" value="Glyco_hydro_2_AS"/>
</dbReference>
<dbReference type="PRINTS" id="PR00132">
    <property type="entry name" value="GLHYDRLASE2"/>
</dbReference>
<dbReference type="PANTHER" id="PTHR42732">
    <property type="entry name" value="BETA-GALACTOSIDASE"/>
    <property type="match status" value="1"/>
</dbReference>
<comment type="similarity">
    <text evidence="1 4">Belongs to the glycosyl hydrolase 2 family.</text>
</comment>
<dbReference type="KEGG" id="ifn:GM661_13610"/>
<dbReference type="InterPro" id="IPR017853">
    <property type="entry name" value="GH"/>
</dbReference>
<feature type="domain" description="Glycoside hydrolase family 2" evidence="8">
    <location>
        <begin position="647"/>
        <end position="732"/>
    </location>
</feature>
<dbReference type="InterPro" id="IPR013783">
    <property type="entry name" value="Ig-like_fold"/>
</dbReference>
<dbReference type="Proteomes" id="UP000665020">
    <property type="component" value="Chromosome"/>
</dbReference>
<dbReference type="SUPFAM" id="SSF49785">
    <property type="entry name" value="Galactose-binding domain-like"/>
    <property type="match status" value="1"/>
</dbReference>
<evidence type="ECO:0000256" key="4">
    <source>
        <dbReference type="RuleBase" id="RU361154"/>
    </source>
</evidence>
<dbReference type="Gene3D" id="3.20.20.80">
    <property type="entry name" value="Glycosidases"/>
    <property type="match status" value="1"/>
</dbReference>
<dbReference type="InterPro" id="IPR006101">
    <property type="entry name" value="Glyco_hydro_2"/>
</dbReference>
<feature type="domain" description="Glycosyl hydrolases family 2 sugar binding" evidence="7">
    <location>
        <begin position="58"/>
        <end position="153"/>
    </location>
</feature>
<name>A0A8A7KFQ9_9FIRM</name>
<dbReference type="PROSITE" id="PS00719">
    <property type="entry name" value="GLYCOSYL_HYDROL_F2_1"/>
    <property type="match status" value="1"/>
</dbReference>
<dbReference type="InterPro" id="IPR006103">
    <property type="entry name" value="Glyco_hydro_2_cat"/>
</dbReference>
<dbReference type="InterPro" id="IPR006104">
    <property type="entry name" value="Glyco_hydro_2_N"/>
</dbReference>
<evidence type="ECO:0000259" key="8">
    <source>
        <dbReference type="Pfam" id="PF18565"/>
    </source>
</evidence>
<dbReference type="PROSITE" id="PS00608">
    <property type="entry name" value="GLYCOSYL_HYDROL_F2_2"/>
    <property type="match status" value="1"/>
</dbReference>
<dbReference type="InterPro" id="IPR036156">
    <property type="entry name" value="Beta-gal/glucu_dom_sf"/>
</dbReference>
<dbReference type="InterPro" id="IPR008979">
    <property type="entry name" value="Galactose-bd-like_sf"/>
</dbReference>
<accession>A0A8A7KFQ9</accession>
<evidence type="ECO:0000313" key="10">
    <source>
        <dbReference type="Proteomes" id="UP000665020"/>
    </source>
</evidence>
<dbReference type="Pfam" id="PF02837">
    <property type="entry name" value="Glyco_hydro_2_N"/>
    <property type="match status" value="1"/>
</dbReference>
<dbReference type="GO" id="GO:0005975">
    <property type="term" value="P:carbohydrate metabolic process"/>
    <property type="evidence" value="ECO:0007669"/>
    <property type="project" value="InterPro"/>
</dbReference>
<gene>
    <name evidence="9" type="ORF">GM661_13610</name>
</gene>
<dbReference type="SUPFAM" id="SSF49303">
    <property type="entry name" value="beta-Galactosidase/glucuronidase domain"/>
    <property type="match status" value="1"/>
</dbReference>
<sequence>MSREVLNLNTDWFFMAEDIKDAKELRFNNEKMEAISLPHSNKLLPHHYFLEKEYQFISWYRRPFYPGKEYENKRLLVEFDGVMSAGEVFLNGHKIGEHKGGYTPFSFDITDYVELAKENLLAVRVDSTQRKDIPPEGNVVDYLLFGGIYRDVRVKVVNPIYLNWAFWELKEVEQTRGIIRPSFEIINSLDKVEKVKICTRILDDRGDELVYHEEEKTIKAGAQEIKIGELELKNPRLWEINNPYLYQAVCEIYIDNCLIDKIESRIGVRKLEFREDGVCYLNNQALKLRGLNRHQMFPYLGNAMPVRGQRKDVDILKNELGLNFVRSSHYPPSPAFLERCDEIGLLVFEEIPGWQHIGDQEWKGLSLQNLEEMIIRDRNHPSVFLWGVRINESPDDNDFYLATNKLAHQLDPSRPTAGVRNFRDSEFLEDVFTYNDFELNREGKIKFPHKKPYMITEFMGHMYPTKAYDSVERLIKHAVKHAQIQDKQYRVPHIAGACGWCAFDYNTHQDFGSGDRICYHGVCDVFRLPKFAAFFYRSQQEAAVNPVVFIARHLIPSFNEDYGDELIVFGNCEEVELFIGKELFAVNKPDYLTYPALPHPPFVFKGCKWWEWGASTVGSITAVGKIAGKEIARHSIYPFGQPEKLLLKPDFKEIKADGADLSRVVIELKDDQDQTLHLAHYPVFFEVEGPGRLIGENPFTLEAGRGAVYLQSKREPGKINLKGYIKGQFSAEISIMSRKLEEKIVPVSM</sequence>
<dbReference type="AlphaFoldDB" id="A0A8A7KFQ9"/>
<dbReference type="InterPro" id="IPR006102">
    <property type="entry name" value="Ig-like_GH2"/>
</dbReference>
<dbReference type="InterPro" id="IPR040605">
    <property type="entry name" value="Glyco_hydro2_dom5"/>
</dbReference>
<dbReference type="Pfam" id="PF02836">
    <property type="entry name" value="Glyco_hydro_2_C"/>
    <property type="match status" value="1"/>
</dbReference>
<dbReference type="InterPro" id="IPR051913">
    <property type="entry name" value="GH2_Domain-Containing"/>
</dbReference>
<dbReference type="EMBL" id="CP046640">
    <property type="protein sequence ID" value="QTL98925.1"/>
    <property type="molecule type" value="Genomic_DNA"/>
</dbReference>
<evidence type="ECO:0000256" key="3">
    <source>
        <dbReference type="ARBA" id="ARBA00023295"/>
    </source>
</evidence>
<dbReference type="RefSeq" id="WP_230867324.1">
    <property type="nucleotide sequence ID" value="NZ_CP046640.1"/>
</dbReference>
<proteinExistence type="inferred from homology"/>
<evidence type="ECO:0000256" key="2">
    <source>
        <dbReference type="ARBA" id="ARBA00022801"/>
    </source>
</evidence>
<evidence type="ECO:0000259" key="5">
    <source>
        <dbReference type="Pfam" id="PF00703"/>
    </source>
</evidence>
<dbReference type="GO" id="GO:0004553">
    <property type="term" value="F:hydrolase activity, hydrolyzing O-glycosyl compounds"/>
    <property type="evidence" value="ECO:0007669"/>
    <property type="project" value="InterPro"/>
</dbReference>
<protein>
    <submittedName>
        <fullName evidence="9">Beta-galactosidase</fullName>
    </submittedName>
</protein>
<evidence type="ECO:0000259" key="6">
    <source>
        <dbReference type="Pfam" id="PF02836"/>
    </source>
</evidence>
<dbReference type="SUPFAM" id="SSF51445">
    <property type="entry name" value="(Trans)glycosidases"/>
    <property type="match status" value="1"/>
</dbReference>
<feature type="domain" description="Glycoside hydrolase family 2 immunoglobulin-like beta-sandwich" evidence="5">
    <location>
        <begin position="182"/>
        <end position="269"/>
    </location>
</feature>
<evidence type="ECO:0000313" key="9">
    <source>
        <dbReference type="EMBL" id="QTL98925.1"/>
    </source>
</evidence>
<organism evidence="9 10">
    <name type="scientific">Iocasia fonsfrigidae</name>
    <dbReference type="NCBI Taxonomy" id="2682810"/>
    <lineage>
        <taxon>Bacteria</taxon>
        <taxon>Bacillati</taxon>
        <taxon>Bacillota</taxon>
        <taxon>Clostridia</taxon>
        <taxon>Halanaerobiales</taxon>
        <taxon>Halanaerobiaceae</taxon>
        <taxon>Iocasia</taxon>
    </lineage>
</organism>
<evidence type="ECO:0000256" key="1">
    <source>
        <dbReference type="ARBA" id="ARBA00007401"/>
    </source>
</evidence>
<dbReference type="Gene3D" id="2.60.40.10">
    <property type="entry name" value="Immunoglobulins"/>
    <property type="match status" value="2"/>
</dbReference>
<keyword evidence="10" id="KW-1185">Reference proteome</keyword>
<dbReference type="PANTHER" id="PTHR42732:SF1">
    <property type="entry name" value="BETA-MANNOSIDASE"/>
    <property type="match status" value="1"/>
</dbReference>
<keyword evidence="3 4" id="KW-0326">Glycosidase</keyword>
<dbReference type="InterPro" id="IPR023230">
    <property type="entry name" value="Glyco_hydro_2_CS"/>
</dbReference>
<keyword evidence="2 4" id="KW-0378">Hydrolase</keyword>
<feature type="domain" description="Glycoside hydrolase family 2 catalytic" evidence="6">
    <location>
        <begin position="276"/>
        <end position="541"/>
    </location>
</feature>
<dbReference type="Pfam" id="PF18565">
    <property type="entry name" value="Glyco_hydro2_C5"/>
    <property type="match status" value="1"/>
</dbReference>
<reference evidence="9" key="1">
    <citation type="submission" date="2019-12" db="EMBL/GenBank/DDBJ databases">
        <authorList>
            <person name="zhang j."/>
            <person name="sun C.M."/>
        </authorList>
    </citation>
    <scope>NUCLEOTIDE SEQUENCE</scope>
    <source>
        <strain evidence="9">NS-1</strain>
    </source>
</reference>